<dbReference type="EMBL" id="BPLQ01006511">
    <property type="protein sequence ID" value="GIY23046.1"/>
    <property type="molecule type" value="Genomic_DNA"/>
</dbReference>
<evidence type="ECO:0000313" key="2">
    <source>
        <dbReference type="EMBL" id="GIY23046.1"/>
    </source>
</evidence>
<protein>
    <submittedName>
        <fullName evidence="2">Uncharacterized protein</fullName>
    </submittedName>
</protein>
<dbReference type="Proteomes" id="UP001054837">
    <property type="component" value="Unassembled WGS sequence"/>
</dbReference>
<accession>A0AAV4RQH5</accession>
<comment type="caution">
    <text evidence="2">The sequence shown here is derived from an EMBL/GenBank/DDBJ whole genome shotgun (WGS) entry which is preliminary data.</text>
</comment>
<evidence type="ECO:0000313" key="3">
    <source>
        <dbReference type="Proteomes" id="UP001054837"/>
    </source>
</evidence>
<name>A0AAV4RQH5_9ARAC</name>
<feature type="compositionally biased region" description="Basic and acidic residues" evidence="1">
    <location>
        <begin position="81"/>
        <end position="93"/>
    </location>
</feature>
<reference evidence="2 3" key="1">
    <citation type="submission" date="2021-06" db="EMBL/GenBank/DDBJ databases">
        <title>Caerostris darwini draft genome.</title>
        <authorList>
            <person name="Kono N."/>
            <person name="Arakawa K."/>
        </authorList>
    </citation>
    <scope>NUCLEOTIDE SEQUENCE [LARGE SCALE GENOMIC DNA]</scope>
</reference>
<feature type="region of interest" description="Disordered" evidence="1">
    <location>
        <begin position="71"/>
        <end position="93"/>
    </location>
</feature>
<evidence type="ECO:0000256" key="1">
    <source>
        <dbReference type="SAM" id="MobiDB-lite"/>
    </source>
</evidence>
<proteinExistence type="predicted"/>
<sequence length="93" mass="10773">MWVIQKECSRKKPTNGKINCRHSVRYGRNLVLSRIRAYHQVVKVPIEDCFFPLRAWKPSSEACLREAPVPLSGSHVLGRRPSPDDNSKIKFRE</sequence>
<organism evidence="2 3">
    <name type="scientific">Caerostris darwini</name>
    <dbReference type="NCBI Taxonomy" id="1538125"/>
    <lineage>
        <taxon>Eukaryota</taxon>
        <taxon>Metazoa</taxon>
        <taxon>Ecdysozoa</taxon>
        <taxon>Arthropoda</taxon>
        <taxon>Chelicerata</taxon>
        <taxon>Arachnida</taxon>
        <taxon>Araneae</taxon>
        <taxon>Araneomorphae</taxon>
        <taxon>Entelegynae</taxon>
        <taxon>Araneoidea</taxon>
        <taxon>Araneidae</taxon>
        <taxon>Caerostris</taxon>
    </lineage>
</organism>
<keyword evidence="3" id="KW-1185">Reference proteome</keyword>
<gene>
    <name evidence="2" type="ORF">CDAR_299531</name>
</gene>
<dbReference type="AlphaFoldDB" id="A0AAV4RQH5"/>